<evidence type="ECO:0000256" key="3">
    <source>
        <dbReference type="ARBA" id="ARBA00022692"/>
    </source>
</evidence>
<dbReference type="InterPro" id="IPR051125">
    <property type="entry name" value="ABC-4/HrtB_transporter"/>
</dbReference>
<protein>
    <submittedName>
        <fullName evidence="9">Peptide ABC transporter permease</fullName>
    </submittedName>
</protein>
<evidence type="ECO:0000256" key="4">
    <source>
        <dbReference type="ARBA" id="ARBA00022989"/>
    </source>
</evidence>
<sequence length="406" mass="45363">MMNVWKISIDNIKHKPLNFVLSVLFLAVGFALLLGVEELNMSFKSQFNKGLSGVDLVVGAKGSPLQLVMASLLQIDNPIGNISYQEAEKIGRNRLIEKAVPISYGDNYNGFRVVGTTDAYASLFHGEIVEGRKPIKPFEVAVGNAIAKKELLKVGDTFKSSHGVVTGGHLHDKDLVVTGVYQATETVLDRLVITPLESVWEMHHHEEKGEIHHEHKHEDKNEHIEKEITALLVVFRSPTGLLTIPRKINETTNMQAALPKYELEKLYNYTGVGVTIISYIAYLILSLSCFTLLLSLFKMISERVFDLALLRTYGAKTSELLKMVFYEGIILITIAITLGTLISQIIVLLVTMILKDDYLQGLSFDMPYLQFFKIVFLLLGVLFIAVLVSIIPLSKIKISKVLNHEL</sequence>
<name>A0ABQ5ML79_9FLAO</name>
<dbReference type="Pfam" id="PF02687">
    <property type="entry name" value="FtsX"/>
    <property type="match status" value="1"/>
</dbReference>
<dbReference type="InterPro" id="IPR025857">
    <property type="entry name" value="MacB_PCD"/>
</dbReference>
<dbReference type="Proteomes" id="UP001143543">
    <property type="component" value="Unassembled WGS sequence"/>
</dbReference>
<evidence type="ECO:0000313" key="10">
    <source>
        <dbReference type="Proteomes" id="UP001143543"/>
    </source>
</evidence>
<comment type="subcellular location">
    <subcellularLocation>
        <location evidence="1">Cell membrane</location>
        <topology evidence="1">Multi-pass membrane protein</topology>
    </subcellularLocation>
</comment>
<dbReference type="InterPro" id="IPR003838">
    <property type="entry name" value="ABC3_permease_C"/>
</dbReference>
<keyword evidence="2" id="KW-1003">Cell membrane</keyword>
<evidence type="ECO:0000256" key="5">
    <source>
        <dbReference type="ARBA" id="ARBA00023136"/>
    </source>
</evidence>
<dbReference type="PANTHER" id="PTHR43738:SF2">
    <property type="entry name" value="ABC TRANSPORTER PERMEASE"/>
    <property type="match status" value="1"/>
</dbReference>
<keyword evidence="5 6" id="KW-0472">Membrane</keyword>
<reference evidence="9" key="1">
    <citation type="submission" date="2022-07" db="EMBL/GenBank/DDBJ databases">
        <title>Taxonomy of Novel Oxalotrophic and Methylotrophic Bacteria.</title>
        <authorList>
            <person name="Sahin N."/>
            <person name="Tani A."/>
        </authorList>
    </citation>
    <scope>NUCLEOTIDE SEQUENCE</scope>
    <source>
        <strain evidence="9">Y10</strain>
    </source>
</reference>
<evidence type="ECO:0000256" key="2">
    <source>
        <dbReference type="ARBA" id="ARBA00022475"/>
    </source>
</evidence>
<dbReference type="PANTHER" id="PTHR43738">
    <property type="entry name" value="ABC TRANSPORTER, MEMBRANE PROTEIN"/>
    <property type="match status" value="1"/>
</dbReference>
<accession>A0ABQ5ML79</accession>
<evidence type="ECO:0000259" key="7">
    <source>
        <dbReference type="Pfam" id="PF02687"/>
    </source>
</evidence>
<organism evidence="9 10">
    <name type="scientific">Neptunitalea lumnitzerae</name>
    <dbReference type="NCBI Taxonomy" id="2965509"/>
    <lineage>
        <taxon>Bacteria</taxon>
        <taxon>Pseudomonadati</taxon>
        <taxon>Bacteroidota</taxon>
        <taxon>Flavobacteriia</taxon>
        <taxon>Flavobacteriales</taxon>
        <taxon>Flavobacteriaceae</taxon>
        <taxon>Neptunitalea</taxon>
    </lineage>
</organism>
<dbReference type="EMBL" id="BRVO01000002">
    <property type="protein sequence ID" value="GLB49820.1"/>
    <property type="molecule type" value="Genomic_DNA"/>
</dbReference>
<evidence type="ECO:0000259" key="8">
    <source>
        <dbReference type="Pfam" id="PF12704"/>
    </source>
</evidence>
<proteinExistence type="predicted"/>
<keyword evidence="3 6" id="KW-0812">Transmembrane</keyword>
<evidence type="ECO:0000256" key="6">
    <source>
        <dbReference type="SAM" id="Phobius"/>
    </source>
</evidence>
<comment type="caution">
    <text evidence="9">The sequence shown here is derived from an EMBL/GenBank/DDBJ whole genome shotgun (WGS) entry which is preliminary data.</text>
</comment>
<feature type="transmembrane region" description="Helical" evidence="6">
    <location>
        <begin position="374"/>
        <end position="393"/>
    </location>
</feature>
<dbReference type="RefSeq" id="WP_281765444.1">
    <property type="nucleotide sequence ID" value="NZ_BRVO01000002.1"/>
</dbReference>
<feature type="domain" description="ABC3 transporter permease C-terminal" evidence="7">
    <location>
        <begin position="280"/>
        <end position="396"/>
    </location>
</feature>
<gene>
    <name evidence="9" type="ORF">Y10_21880</name>
</gene>
<evidence type="ECO:0000313" key="9">
    <source>
        <dbReference type="EMBL" id="GLB49820.1"/>
    </source>
</evidence>
<feature type="transmembrane region" description="Helical" evidence="6">
    <location>
        <begin position="276"/>
        <end position="297"/>
    </location>
</feature>
<dbReference type="Pfam" id="PF12704">
    <property type="entry name" value="MacB_PCD"/>
    <property type="match status" value="1"/>
</dbReference>
<keyword evidence="4 6" id="KW-1133">Transmembrane helix</keyword>
<feature type="domain" description="MacB-like periplasmic core" evidence="8">
    <location>
        <begin position="20"/>
        <end position="201"/>
    </location>
</feature>
<keyword evidence="10" id="KW-1185">Reference proteome</keyword>
<feature type="transmembrane region" description="Helical" evidence="6">
    <location>
        <begin position="329"/>
        <end position="354"/>
    </location>
</feature>
<evidence type="ECO:0000256" key="1">
    <source>
        <dbReference type="ARBA" id="ARBA00004651"/>
    </source>
</evidence>